<name>A0ABQ8N1M8_LABRO</name>
<dbReference type="InterPro" id="IPR052417">
    <property type="entry name" value="Dachshund_domain"/>
</dbReference>
<evidence type="ECO:0000256" key="1">
    <source>
        <dbReference type="SAM" id="Coils"/>
    </source>
</evidence>
<dbReference type="PANTHER" id="PTHR12577">
    <property type="entry name" value="DACHSHUND"/>
    <property type="match status" value="1"/>
</dbReference>
<feature type="coiled-coil region" evidence="1">
    <location>
        <begin position="169"/>
        <end position="242"/>
    </location>
</feature>
<dbReference type="PANTHER" id="PTHR12577:SF7">
    <property type="entry name" value="DACHSHUND HOMOLOG 2"/>
    <property type="match status" value="1"/>
</dbReference>
<evidence type="ECO:0000313" key="4">
    <source>
        <dbReference type="Proteomes" id="UP000830375"/>
    </source>
</evidence>
<protein>
    <recommendedName>
        <fullName evidence="5">Dachshund-like protein</fullName>
    </recommendedName>
</protein>
<reference evidence="3 4" key="1">
    <citation type="submission" date="2022-01" db="EMBL/GenBank/DDBJ databases">
        <title>A high-quality chromosome-level genome assembly of rohu carp, Labeo rohita.</title>
        <authorList>
            <person name="Arick M.A. II"/>
            <person name="Hsu C.-Y."/>
            <person name="Magbanua Z."/>
            <person name="Pechanova O."/>
            <person name="Grover C."/>
            <person name="Miller E."/>
            <person name="Thrash A."/>
            <person name="Ezzel L."/>
            <person name="Alam S."/>
            <person name="Benzie J."/>
            <person name="Hamilton M."/>
            <person name="Karsi A."/>
            <person name="Lawrence M.L."/>
            <person name="Peterson D.G."/>
        </authorList>
    </citation>
    <scope>NUCLEOTIDE SEQUENCE [LARGE SCALE GENOMIC DNA]</scope>
    <source>
        <strain evidence="4">BAU-BD-2019</strain>
        <tissue evidence="3">Blood</tissue>
    </source>
</reference>
<dbReference type="Proteomes" id="UP000830375">
    <property type="component" value="Unassembled WGS sequence"/>
</dbReference>
<keyword evidence="1" id="KW-0175">Coiled coil</keyword>
<proteinExistence type="predicted"/>
<evidence type="ECO:0008006" key="5">
    <source>
        <dbReference type="Google" id="ProtNLM"/>
    </source>
</evidence>
<keyword evidence="4" id="KW-1185">Reference proteome</keyword>
<comment type="caution">
    <text evidence="3">The sequence shown here is derived from an EMBL/GenBank/DDBJ whole genome shotgun (WGS) entry which is preliminary data.</text>
</comment>
<dbReference type="EMBL" id="JACTAM010000001">
    <property type="protein sequence ID" value="KAI2668731.1"/>
    <property type="molecule type" value="Genomic_DNA"/>
</dbReference>
<organism evidence="3 4">
    <name type="scientific">Labeo rohita</name>
    <name type="common">Indian major carp</name>
    <name type="synonym">Cyprinus rohita</name>
    <dbReference type="NCBI Taxonomy" id="84645"/>
    <lineage>
        <taxon>Eukaryota</taxon>
        <taxon>Metazoa</taxon>
        <taxon>Chordata</taxon>
        <taxon>Craniata</taxon>
        <taxon>Vertebrata</taxon>
        <taxon>Euteleostomi</taxon>
        <taxon>Actinopterygii</taxon>
        <taxon>Neopterygii</taxon>
        <taxon>Teleostei</taxon>
        <taxon>Ostariophysi</taxon>
        <taxon>Cypriniformes</taxon>
        <taxon>Cyprinidae</taxon>
        <taxon>Labeoninae</taxon>
        <taxon>Labeonini</taxon>
        <taxon>Labeo</taxon>
    </lineage>
</organism>
<evidence type="ECO:0000313" key="3">
    <source>
        <dbReference type="EMBL" id="KAI2668731.1"/>
    </source>
</evidence>
<feature type="region of interest" description="Disordered" evidence="2">
    <location>
        <begin position="56"/>
        <end position="96"/>
    </location>
</feature>
<sequence>MMPHPLLPVGLPPASVAMAMNQMNHLNTIANMVASAQVHSPVSRPTSAIKQECFDESPSVTPSIDGNVPQKTEPSPEQTSSVPSSPTQPYTHSPQKTAYDVQFDEQRETDSTLHMNRLSNDRVEQNAVKPTIFEKVPTQSLSSGFPASLLFTDGLSSVETLLTNVQGLLKVALENARLQEKQLQQERRELKMELYREREMRESLERQLTSELHSRATIQRRLKKEKKAKRRLQEALEYESKRRGQIEQALQQATSSDSLTHVFLSNTVCHSAVSSKQMRSSAPYVSE</sequence>
<feature type="compositionally biased region" description="Low complexity" evidence="2">
    <location>
        <begin position="72"/>
        <end position="89"/>
    </location>
</feature>
<accession>A0ABQ8N1M8</accession>
<gene>
    <name evidence="3" type="ORF">H4Q32_005516</name>
</gene>
<evidence type="ECO:0000256" key="2">
    <source>
        <dbReference type="SAM" id="MobiDB-lite"/>
    </source>
</evidence>